<name>A0A8H4W6Y1_9HELO</name>
<proteinExistence type="predicted"/>
<comment type="caution">
    <text evidence="1">The sequence shown here is derived from an EMBL/GenBank/DDBJ whole genome shotgun (WGS) entry which is preliminary data.</text>
</comment>
<dbReference type="AlphaFoldDB" id="A0A8H4W6Y1"/>
<dbReference type="Proteomes" id="UP000566819">
    <property type="component" value="Unassembled WGS sequence"/>
</dbReference>
<organism evidence="1 2">
    <name type="scientific">Cudoniella acicularis</name>
    <dbReference type="NCBI Taxonomy" id="354080"/>
    <lineage>
        <taxon>Eukaryota</taxon>
        <taxon>Fungi</taxon>
        <taxon>Dikarya</taxon>
        <taxon>Ascomycota</taxon>
        <taxon>Pezizomycotina</taxon>
        <taxon>Leotiomycetes</taxon>
        <taxon>Helotiales</taxon>
        <taxon>Tricladiaceae</taxon>
        <taxon>Cudoniella</taxon>
    </lineage>
</organism>
<protein>
    <submittedName>
        <fullName evidence="1">Uncharacterized protein</fullName>
    </submittedName>
</protein>
<evidence type="ECO:0000313" key="1">
    <source>
        <dbReference type="EMBL" id="KAF4635636.1"/>
    </source>
</evidence>
<evidence type="ECO:0000313" key="2">
    <source>
        <dbReference type="Proteomes" id="UP000566819"/>
    </source>
</evidence>
<reference evidence="1 2" key="1">
    <citation type="submission" date="2020-03" db="EMBL/GenBank/DDBJ databases">
        <title>Draft Genome Sequence of Cudoniella acicularis.</title>
        <authorList>
            <person name="Buettner E."/>
            <person name="Kellner H."/>
        </authorList>
    </citation>
    <scope>NUCLEOTIDE SEQUENCE [LARGE SCALE GENOMIC DNA]</scope>
    <source>
        <strain evidence="1 2">DSM 108380</strain>
    </source>
</reference>
<sequence length="259" mass="29442">MAHNPCPDSTQLRFVLAVYHEKPELVWIKCFEEPDDEGSDLEGTGLEFEYVLEIWGFDQDQDILEENTCIFNLIKKFHAGTVLIMKYYPHKDGPLSTVYEDITAADLRIAAFYMMNHIPTREEAGRVPGKNVQKGVRISCRGDIFYKGMDQYMPVSISENHRIHQLGMESEICKHIGIPLLVLQLPLSTYQPRDDSIGWKNLWYNPDAQNLVLRTCPKDNPSGKIKWGASSFHDGVAHETAPIGAVLVVRKDGKDILPR</sequence>
<keyword evidence="2" id="KW-1185">Reference proteome</keyword>
<accession>A0A8H4W6Y1</accession>
<dbReference type="EMBL" id="JAAMPI010000108">
    <property type="protein sequence ID" value="KAF4635636.1"/>
    <property type="molecule type" value="Genomic_DNA"/>
</dbReference>
<gene>
    <name evidence="1" type="ORF">G7Y89_g2471</name>
</gene>